<dbReference type="PANTHER" id="PTHR23417">
    <property type="entry name" value="3-DEOXY-D-MANNO-OCTULOSONIC-ACID TRANSFERASE/TRNA GUANINE-N 7 - -METHYLTRANSFERASE"/>
    <property type="match status" value="1"/>
</dbReference>
<comment type="catalytic activity">
    <reaction evidence="1">
        <text>guanosine(46) in tRNA + S-adenosyl-L-methionine = N(7)-methylguanosine(46) in tRNA + S-adenosyl-L-homocysteine</text>
        <dbReference type="Rhea" id="RHEA:42708"/>
        <dbReference type="Rhea" id="RHEA-COMP:10188"/>
        <dbReference type="Rhea" id="RHEA-COMP:10189"/>
        <dbReference type="ChEBI" id="CHEBI:57856"/>
        <dbReference type="ChEBI" id="CHEBI:59789"/>
        <dbReference type="ChEBI" id="CHEBI:74269"/>
        <dbReference type="ChEBI" id="CHEBI:74480"/>
        <dbReference type="EC" id="2.1.1.33"/>
    </reaction>
</comment>
<dbReference type="GO" id="GO:0008176">
    <property type="term" value="F:tRNA (guanine(46)-N7)-methyltransferase activity"/>
    <property type="evidence" value="ECO:0000318"/>
    <property type="project" value="GO_Central"/>
</dbReference>
<keyword evidence="8" id="KW-1185">Reference proteome</keyword>
<keyword evidence="4" id="KW-0808">Transferase</keyword>
<protein>
    <recommendedName>
        <fullName evidence="2">tRNA (guanine(46)-N(7))-methyltransferase</fullName>
        <ecNumber evidence="2">2.1.1.33</ecNumber>
    </recommendedName>
</protein>
<evidence type="ECO:0000313" key="7">
    <source>
        <dbReference type="EMBL" id="EFJ33514.1"/>
    </source>
</evidence>
<dbReference type="EC" id="2.1.1.33" evidence="2"/>
<dbReference type="PROSITE" id="PS51625">
    <property type="entry name" value="SAM_MT_TRMB"/>
    <property type="match status" value="1"/>
</dbReference>
<reference evidence="7 8" key="1">
    <citation type="journal article" date="2011" name="Science">
        <title>The Selaginella genome identifies genetic changes associated with the evolution of vascular plants.</title>
        <authorList>
            <person name="Banks J.A."/>
            <person name="Nishiyama T."/>
            <person name="Hasebe M."/>
            <person name="Bowman J.L."/>
            <person name="Gribskov M."/>
            <person name="dePamphilis C."/>
            <person name="Albert V.A."/>
            <person name="Aono N."/>
            <person name="Aoyama T."/>
            <person name="Ambrose B.A."/>
            <person name="Ashton N.W."/>
            <person name="Axtell M.J."/>
            <person name="Barker E."/>
            <person name="Barker M.S."/>
            <person name="Bennetzen J.L."/>
            <person name="Bonawitz N.D."/>
            <person name="Chapple C."/>
            <person name="Cheng C."/>
            <person name="Correa L.G."/>
            <person name="Dacre M."/>
            <person name="DeBarry J."/>
            <person name="Dreyer I."/>
            <person name="Elias M."/>
            <person name="Engstrom E.M."/>
            <person name="Estelle M."/>
            <person name="Feng L."/>
            <person name="Finet C."/>
            <person name="Floyd S.K."/>
            <person name="Frommer W.B."/>
            <person name="Fujita T."/>
            <person name="Gramzow L."/>
            <person name="Gutensohn M."/>
            <person name="Harholt J."/>
            <person name="Hattori M."/>
            <person name="Heyl A."/>
            <person name="Hirai T."/>
            <person name="Hiwatashi Y."/>
            <person name="Ishikawa M."/>
            <person name="Iwata M."/>
            <person name="Karol K.G."/>
            <person name="Koehler B."/>
            <person name="Kolukisaoglu U."/>
            <person name="Kubo M."/>
            <person name="Kurata T."/>
            <person name="Lalonde S."/>
            <person name="Li K."/>
            <person name="Li Y."/>
            <person name="Litt A."/>
            <person name="Lyons E."/>
            <person name="Manning G."/>
            <person name="Maruyama T."/>
            <person name="Michael T.P."/>
            <person name="Mikami K."/>
            <person name="Miyazaki S."/>
            <person name="Morinaga S."/>
            <person name="Murata T."/>
            <person name="Mueller-Roeber B."/>
            <person name="Nelson D.R."/>
            <person name="Obara M."/>
            <person name="Oguri Y."/>
            <person name="Olmstead R.G."/>
            <person name="Onodera N."/>
            <person name="Petersen B.L."/>
            <person name="Pils B."/>
            <person name="Prigge M."/>
            <person name="Rensing S.A."/>
            <person name="Riano-Pachon D.M."/>
            <person name="Roberts A.W."/>
            <person name="Sato Y."/>
            <person name="Scheller H.V."/>
            <person name="Schulz B."/>
            <person name="Schulz C."/>
            <person name="Shakirov E.V."/>
            <person name="Shibagaki N."/>
            <person name="Shinohara N."/>
            <person name="Shippen D.E."/>
            <person name="Soerensen I."/>
            <person name="Sotooka R."/>
            <person name="Sugimoto N."/>
            <person name="Sugita M."/>
            <person name="Sumikawa N."/>
            <person name="Tanurdzic M."/>
            <person name="Theissen G."/>
            <person name="Ulvskov P."/>
            <person name="Wakazuki S."/>
            <person name="Weng J.K."/>
            <person name="Willats W.W."/>
            <person name="Wipf D."/>
            <person name="Wolf P.G."/>
            <person name="Yang L."/>
            <person name="Zimmer A.D."/>
            <person name="Zhu Q."/>
            <person name="Mitros T."/>
            <person name="Hellsten U."/>
            <person name="Loque D."/>
            <person name="Otillar R."/>
            <person name="Salamov A."/>
            <person name="Schmutz J."/>
            <person name="Shapiro H."/>
            <person name="Lindquist E."/>
            <person name="Lucas S."/>
            <person name="Rokhsar D."/>
            <person name="Grigoriev I.V."/>
        </authorList>
    </citation>
    <scope>NUCLEOTIDE SEQUENCE [LARGE SCALE GENOMIC DNA]</scope>
</reference>
<dbReference type="GO" id="GO:0030488">
    <property type="term" value="P:tRNA methylation"/>
    <property type="evidence" value="ECO:0000318"/>
    <property type="project" value="GO_Central"/>
</dbReference>
<keyword evidence="5" id="KW-0949">S-adenosyl-L-methionine</keyword>
<dbReference type="InParanoid" id="D8R4R0"/>
<evidence type="ECO:0000256" key="5">
    <source>
        <dbReference type="ARBA" id="ARBA00022691"/>
    </source>
</evidence>
<evidence type="ECO:0000256" key="1">
    <source>
        <dbReference type="ARBA" id="ARBA00000142"/>
    </source>
</evidence>
<dbReference type="STRING" id="88036.D8R4R0"/>
<organism evidence="8">
    <name type="scientific">Selaginella moellendorffii</name>
    <name type="common">Spikemoss</name>
    <dbReference type="NCBI Taxonomy" id="88036"/>
    <lineage>
        <taxon>Eukaryota</taxon>
        <taxon>Viridiplantae</taxon>
        <taxon>Streptophyta</taxon>
        <taxon>Embryophyta</taxon>
        <taxon>Tracheophyta</taxon>
        <taxon>Lycopodiopsida</taxon>
        <taxon>Selaginellales</taxon>
        <taxon>Selaginellaceae</taxon>
        <taxon>Selaginella</taxon>
    </lineage>
</organism>
<accession>D8R4R0</accession>
<dbReference type="Gene3D" id="3.40.50.150">
    <property type="entry name" value="Vaccinia Virus protein VP39"/>
    <property type="match status" value="1"/>
</dbReference>
<dbReference type="FunCoup" id="D8R4R0">
    <property type="interactions" value="563"/>
</dbReference>
<dbReference type="InterPro" id="IPR003358">
    <property type="entry name" value="tRNA_(Gua-N-7)_MeTrfase_Trmb"/>
</dbReference>
<keyword evidence="6" id="KW-0819">tRNA processing</keyword>
<evidence type="ECO:0000256" key="2">
    <source>
        <dbReference type="ARBA" id="ARBA00011977"/>
    </source>
</evidence>
<dbReference type="HOGENOM" id="CLU_050910_1_3_1"/>
<dbReference type="GO" id="GO:0036265">
    <property type="term" value="P:RNA (guanine-N7)-methylation"/>
    <property type="evidence" value="ECO:0000318"/>
    <property type="project" value="GO_Central"/>
</dbReference>
<dbReference type="OMA" id="DPWFKRR"/>
<dbReference type="EMBL" id="GL377571">
    <property type="protein sequence ID" value="EFJ33514.1"/>
    <property type="molecule type" value="Genomic_DNA"/>
</dbReference>
<evidence type="ECO:0000256" key="3">
    <source>
        <dbReference type="ARBA" id="ARBA00022603"/>
    </source>
</evidence>
<gene>
    <name evidence="7" type="ORF">SELMODRAFT_84595</name>
</gene>
<dbReference type="OrthoDB" id="47276at2759"/>
<evidence type="ECO:0000256" key="6">
    <source>
        <dbReference type="ARBA" id="ARBA00022694"/>
    </source>
</evidence>
<proteinExistence type="predicted"/>
<keyword evidence="3" id="KW-0489">Methyltransferase</keyword>
<dbReference type="Gramene" id="EFJ33514">
    <property type="protein sequence ID" value="EFJ33514"/>
    <property type="gene ID" value="SELMODRAFT_84595"/>
</dbReference>
<dbReference type="SUPFAM" id="SSF53335">
    <property type="entry name" value="S-adenosyl-L-methionine-dependent methyltransferases"/>
    <property type="match status" value="1"/>
</dbReference>
<evidence type="ECO:0000256" key="4">
    <source>
        <dbReference type="ARBA" id="ARBA00022679"/>
    </source>
</evidence>
<name>D8R4R0_SELML</name>
<dbReference type="Proteomes" id="UP000001514">
    <property type="component" value="Unassembled WGS sequence"/>
</dbReference>
<dbReference type="AlphaFoldDB" id="D8R4R0"/>
<dbReference type="eggNOG" id="KOG3115">
    <property type="taxonomic scope" value="Eukaryota"/>
</dbReference>
<dbReference type="PANTHER" id="PTHR23417:SF21">
    <property type="entry name" value="TRNA (GUANINE-N(7)-)-METHYLTRANSFERASE"/>
    <property type="match status" value="1"/>
</dbReference>
<dbReference type="InterPro" id="IPR029063">
    <property type="entry name" value="SAM-dependent_MTases_sf"/>
</dbReference>
<evidence type="ECO:0000313" key="8">
    <source>
        <dbReference type="Proteomes" id="UP000001514"/>
    </source>
</evidence>
<dbReference type="Pfam" id="PF02390">
    <property type="entry name" value="Methyltransf_4"/>
    <property type="match status" value="1"/>
</dbReference>
<dbReference type="CDD" id="cd02440">
    <property type="entry name" value="AdoMet_MTases"/>
    <property type="match status" value="1"/>
</dbReference>
<feature type="non-terminal residue" evidence="7">
    <location>
        <position position="1"/>
    </location>
</feature>
<sequence length="220" mass="24809">QVKGARRRQHCNPMKASLMEPLTLPDWKDVFADPALPLTVDIGCGQGKFSLLLAKKNAGFKNYLGLDVRRMLVEKANVWAKELNLVNAHFLTANATVSFGSLLPTYSGRLELVCILCPDPHFKLRHRKRRIVQPALVNDIIRYTAVGGKIFLESDVEEVAVDMRNQFETHLGVITKLDEPSLQDTEDGWLLDNPLGVRSEREIAVLAQGGKMYRAIYQRR</sequence>
<dbReference type="GO" id="GO:0043527">
    <property type="term" value="C:tRNA methyltransferase complex"/>
    <property type="evidence" value="ECO:0000318"/>
    <property type="project" value="GO_Central"/>
</dbReference>
<dbReference type="KEGG" id="smo:SELMODRAFT_84595"/>